<keyword evidence="5" id="KW-1185">Reference proteome</keyword>
<reference evidence="4 5" key="1">
    <citation type="journal article" date="2012" name="J. Bacteriol.">
        <title>Genome of Bacillus macauensis ZFHKF-1, a Long-Chain-Forming Bacterium.</title>
        <authorList>
            <person name="Cai L."/>
            <person name="Zhang T."/>
        </authorList>
    </citation>
    <scope>NUCLEOTIDE SEQUENCE [LARGE SCALE GENOMIC DNA]</scope>
    <source>
        <strain evidence="4 5">ZFHKF-1</strain>
    </source>
</reference>
<dbReference type="AlphaFoldDB" id="I8UED1"/>
<dbReference type="PROSITE" id="PS50830">
    <property type="entry name" value="TNASE_3"/>
    <property type="match status" value="1"/>
</dbReference>
<feature type="domain" description="TNase-like" evidence="3">
    <location>
        <begin position="119"/>
        <end position="248"/>
    </location>
</feature>
<keyword evidence="2" id="KW-0812">Transmembrane</keyword>
<evidence type="ECO:0000313" key="5">
    <source>
        <dbReference type="Proteomes" id="UP000004080"/>
    </source>
</evidence>
<dbReference type="Pfam" id="PF00565">
    <property type="entry name" value="SNase"/>
    <property type="match status" value="1"/>
</dbReference>
<evidence type="ECO:0000256" key="1">
    <source>
        <dbReference type="SAM" id="MobiDB-lite"/>
    </source>
</evidence>
<feature type="transmembrane region" description="Helical" evidence="2">
    <location>
        <begin position="6"/>
        <end position="28"/>
    </location>
</feature>
<proteinExistence type="predicted"/>
<dbReference type="RefSeq" id="WP_007202283.1">
    <property type="nucleotide sequence ID" value="NZ_AKKV01000026.1"/>
</dbReference>
<dbReference type="SMART" id="SM00318">
    <property type="entry name" value="SNc"/>
    <property type="match status" value="1"/>
</dbReference>
<keyword evidence="2" id="KW-0472">Membrane</keyword>
<organism evidence="4 5">
    <name type="scientific">Fictibacillus macauensis ZFHKF-1</name>
    <dbReference type="NCBI Taxonomy" id="1196324"/>
    <lineage>
        <taxon>Bacteria</taxon>
        <taxon>Bacillati</taxon>
        <taxon>Bacillota</taxon>
        <taxon>Bacilli</taxon>
        <taxon>Bacillales</taxon>
        <taxon>Fictibacillaceae</taxon>
        <taxon>Fictibacillus</taxon>
    </lineage>
</organism>
<evidence type="ECO:0000256" key="2">
    <source>
        <dbReference type="SAM" id="Phobius"/>
    </source>
</evidence>
<evidence type="ECO:0000259" key="3">
    <source>
        <dbReference type="PROSITE" id="PS50830"/>
    </source>
</evidence>
<feature type="region of interest" description="Disordered" evidence="1">
    <location>
        <begin position="86"/>
        <end position="115"/>
    </location>
</feature>
<dbReference type="OrthoDB" id="4376109at2"/>
<protein>
    <submittedName>
        <fullName evidence="4">Nuclease</fullName>
    </submittedName>
</protein>
<comment type="caution">
    <text evidence="4">The sequence shown here is derived from an EMBL/GenBank/DDBJ whole genome shotgun (WGS) entry which is preliminary data.</text>
</comment>
<dbReference type="InterPro" id="IPR016071">
    <property type="entry name" value="Staphylococal_nuclease_OB-fold"/>
</dbReference>
<dbReference type="STRING" id="1196324.A374_10995"/>
<sequence length="384" mass="43320">MKHSLSFLILIVSIILILPITAAAHPGAKDELGGHFRRADCTYILHEPTALAKSATSIAALITLIKENNTNARCVNQLSEAHLDLEGYTPSSSDSAPEKSEPSSLPPSKKDPSSLVMGKKYSATLQKCVDGDTATFLIHGEKYRTRFLYIDTPESTIRHEKFGKEASDFTCTFLKKGAITIQPDGGKLFDHYGRLLAWVWVGDQLHQEAITKAGLVKKFYDYGTYQYESIVKDAMVYAKQKHVGMYATQAQASTSDEVTHDTSPPTSHRTQETKKDEATVKQSAATPHQQAKREEVKPISTALYLFMILFVLLLFLTPAIFRKWAIPPLLLHRLVSRRFLWNVLLFIVYLMLSVITIPLLVVEWIRFVILLRKRKHVNNYNPYL</sequence>
<feature type="transmembrane region" description="Helical" evidence="2">
    <location>
        <begin position="302"/>
        <end position="321"/>
    </location>
</feature>
<dbReference type="eggNOG" id="COG1525">
    <property type="taxonomic scope" value="Bacteria"/>
</dbReference>
<feature type="compositionally biased region" description="Basic and acidic residues" evidence="1">
    <location>
        <begin position="269"/>
        <end position="279"/>
    </location>
</feature>
<dbReference type="EMBL" id="AKKV01000026">
    <property type="protein sequence ID" value="EIT85265.1"/>
    <property type="molecule type" value="Genomic_DNA"/>
</dbReference>
<name>I8UED1_9BACL</name>
<gene>
    <name evidence="4" type="ORF">A374_10995</name>
</gene>
<accession>I8UED1</accession>
<feature type="compositionally biased region" description="Polar residues" evidence="1">
    <location>
        <begin position="252"/>
        <end position="268"/>
    </location>
</feature>
<dbReference type="Gene3D" id="2.40.50.90">
    <property type="match status" value="1"/>
</dbReference>
<feature type="region of interest" description="Disordered" evidence="1">
    <location>
        <begin position="252"/>
        <end position="293"/>
    </location>
</feature>
<feature type="transmembrane region" description="Helical" evidence="2">
    <location>
        <begin position="341"/>
        <end position="365"/>
    </location>
</feature>
<dbReference type="InterPro" id="IPR035437">
    <property type="entry name" value="SNase_OB-fold_sf"/>
</dbReference>
<dbReference type="Proteomes" id="UP000004080">
    <property type="component" value="Unassembled WGS sequence"/>
</dbReference>
<evidence type="ECO:0000313" key="4">
    <source>
        <dbReference type="EMBL" id="EIT85265.1"/>
    </source>
</evidence>
<dbReference type="PATRIC" id="fig|1196324.3.peg.2250"/>
<feature type="compositionally biased region" description="Polar residues" evidence="1">
    <location>
        <begin position="280"/>
        <end position="289"/>
    </location>
</feature>
<keyword evidence="2" id="KW-1133">Transmembrane helix</keyword>
<dbReference type="SUPFAM" id="SSF50199">
    <property type="entry name" value="Staphylococcal nuclease"/>
    <property type="match status" value="1"/>
</dbReference>